<feature type="transmembrane region" description="Helical" evidence="7">
    <location>
        <begin position="318"/>
        <end position="339"/>
    </location>
</feature>
<keyword evidence="5 7" id="KW-1133">Transmembrane helix</keyword>
<dbReference type="CDD" id="cd13136">
    <property type="entry name" value="MATE_DinF_like"/>
    <property type="match status" value="1"/>
</dbReference>
<feature type="transmembrane region" description="Helical" evidence="7">
    <location>
        <begin position="194"/>
        <end position="214"/>
    </location>
</feature>
<comment type="subcellular location">
    <subcellularLocation>
        <location evidence="1">Membrane</location>
        <topology evidence="1">Multi-pass membrane protein</topology>
    </subcellularLocation>
</comment>
<dbReference type="PANTHER" id="PTHR43298:SF2">
    <property type="entry name" value="FMN_FAD EXPORTER YEEO-RELATED"/>
    <property type="match status" value="1"/>
</dbReference>
<feature type="transmembrane region" description="Helical" evidence="7">
    <location>
        <begin position="93"/>
        <end position="111"/>
    </location>
</feature>
<name>A0ABT0KTB5_9GAMM</name>
<evidence type="ECO:0000256" key="4">
    <source>
        <dbReference type="ARBA" id="ARBA00022692"/>
    </source>
</evidence>
<feature type="transmembrane region" description="Helical" evidence="7">
    <location>
        <begin position="359"/>
        <end position="377"/>
    </location>
</feature>
<keyword evidence="3" id="KW-0813">Transport</keyword>
<comment type="similarity">
    <text evidence="2">Belongs to the multi antimicrobial extrusion (MATE) (TC 2.A.66.1) family.</text>
</comment>
<evidence type="ECO:0000256" key="6">
    <source>
        <dbReference type="ARBA" id="ARBA00023136"/>
    </source>
</evidence>
<evidence type="ECO:0000313" key="8">
    <source>
        <dbReference type="EMBL" id="MCL1047097.1"/>
    </source>
</evidence>
<keyword evidence="9" id="KW-1185">Reference proteome</keyword>
<evidence type="ECO:0000256" key="5">
    <source>
        <dbReference type="ARBA" id="ARBA00022989"/>
    </source>
</evidence>
<evidence type="ECO:0000256" key="7">
    <source>
        <dbReference type="SAM" id="Phobius"/>
    </source>
</evidence>
<evidence type="ECO:0000256" key="2">
    <source>
        <dbReference type="ARBA" id="ARBA00010199"/>
    </source>
</evidence>
<feature type="transmembrane region" description="Helical" evidence="7">
    <location>
        <begin position="16"/>
        <end position="36"/>
    </location>
</feature>
<feature type="transmembrane region" description="Helical" evidence="7">
    <location>
        <begin position="273"/>
        <end position="297"/>
    </location>
</feature>
<comment type="caution">
    <text evidence="8">The sequence shown here is derived from an EMBL/GenBank/DDBJ whole genome shotgun (WGS) entry which is preliminary data.</text>
</comment>
<keyword evidence="6 7" id="KW-0472">Membrane</keyword>
<feature type="transmembrane region" description="Helical" evidence="7">
    <location>
        <begin position="389"/>
        <end position="409"/>
    </location>
</feature>
<dbReference type="PANTHER" id="PTHR43298">
    <property type="entry name" value="MULTIDRUG RESISTANCE PROTEIN NORM-RELATED"/>
    <property type="match status" value="1"/>
</dbReference>
<feature type="transmembrane region" description="Helical" evidence="7">
    <location>
        <begin position="48"/>
        <end position="72"/>
    </location>
</feature>
<feature type="transmembrane region" description="Helical" evidence="7">
    <location>
        <begin position="170"/>
        <end position="188"/>
    </location>
</feature>
<dbReference type="InterPro" id="IPR044644">
    <property type="entry name" value="DinF-like"/>
</dbReference>
<organism evidence="8 9">
    <name type="scientific">Shewanella electrodiphila</name>
    <dbReference type="NCBI Taxonomy" id="934143"/>
    <lineage>
        <taxon>Bacteria</taxon>
        <taxon>Pseudomonadati</taxon>
        <taxon>Pseudomonadota</taxon>
        <taxon>Gammaproteobacteria</taxon>
        <taxon>Alteromonadales</taxon>
        <taxon>Shewanellaceae</taxon>
        <taxon>Shewanella</taxon>
    </lineage>
</organism>
<dbReference type="EMBL" id="JAKIKU010000011">
    <property type="protein sequence ID" value="MCL1047097.1"/>
    <property type="molecule type" value="Genomic_DNA"/>
</dbReference>
<dbReference type="RefSeq" id="WP_248956599.1">
    <property type="nucleotide sequence ID" value="NZ_JAKIKU010000011.1"/>
</dbReference>
<dbReference type="Proteomes" id="UP001202134">
    <property type="component" value="Unassembled WGS sequence"/>
</dbReference>
<sequence length="445" mass="48998">MSIKALLFNSQKNRQLFALALPMILSNITIPLLGLVDTAVIGHLSEAYYLGGVALGSTIITLIVWLLGFLRMSTTGLVAQAYGANDTVTQQKLLVQGCSLALIFGFSAIILQQPLLEFAMSLSQASEEVKHFCSEYVNIRIWSIPFALVNLVLLGWLLGRQAPKAAMWQLIIANIVNIVLDVVFVIGFEWNVKGAALASVIADICAFTVAAVIVKRALYQQSDFNLSKLFIHLSYKGYSQLLKLNRDIFIRSLCLQASFTFMTFYGAGLGDDIIAANAVLLNLLMLISYALDGIAYYAEAEVGRAVGQKNLPLLHESVLLAGYWSALFSVGFCLLFYFGGSGIISLLTSIEIVQQQANMYLIWLVFMPLLAFGSYLFDGVYIGAAQGRAMRNSMIIATFVVFFPCWYLLQGYGNHGLWAAMSAFMLCRSASLALHYKYSQAFKQI</sequence>
<dbReference type="Pfam" id="PF01554">
    <property type="entry name" value="MatE"/>
    <property type="match status" value="2"/>
</dbReference>
<evidence type="ECO:0000256" key="1">
    <source>
        <dbReference type="ARBA" id="ARBA00004141"/>
    </source>
</evidence>
<protein>
    <submittedName>
        <fullName evidence="8">MATE family efflux transporter</fullName>
    </submittedName>
</protein>
<dbReference type="NCBIfam" id="TIGR00797">
    <property type="entry name" value="matE"/>
    <property type="match status" value="1"/>
</dbReference>
<proteinExistence type="inferred from homology"/>
<feature type="transmembrane region" description="Helical" evidence="7">
    <location>
        <begin position="139"/>
        <end position="158"/>
    </location>
</feature>
<reference evidence="8 9" key="1">
    <citation type="submission" date="2022-01" db="EMBL/GenBank/DDBJ databases">
        <title>Whole genome-based taxonomy of the Shewanellaceae.</title>
        <authorList>
            <person name="Martin-Rodriguez A.J."/>
        </authorList>
    </citation>
    <scope>NUCLEOTIDE SEQUENCE [LARGE SCALE GENOMIC DNA]</scope>
    <source>
        <strain evidence="8 9">DSM 24955</strain>
    </source>
</reference>
<evidence type="ECO:0000313" key="9">
    <source>
        <dbReference type="Proteomes" id="UP001202134"/>
    </source>
</evidence>
<gene>
    <name evidence="8" type="ORF">L2737_17500</name>
</gene>
<keyword evidence="4 7" id="KW-0812">Transmembrane</keyword>
<dbReference type="InterPro" id="IPR050222">
    <property type="entry name" value="MATE_MdtK"/>
</dbReference>
<feature type="transmembrane region" description="Helical" evidence="7">
    <location>
        <begin position="248"/>
        <end position="267"/>
    </location>
</feature>
<evidence type="ECO:0000256" key="3">
    <source>
        <dbReference type="ARBA" id="ARBA00022448"/>
    </source>
</evidence>
<dbReference type="InterPro" id="IPR002528">
    <property type="entry name" value="MATE_fam"/>
</dbReference>
<feature type="transmembrane region" description="Helical" evidence="7">
    <location>
        <begin position="415"/>
        <end position="436"/>
    </location>
</feature>
<accession>A0ABT0KTB5</accession>